<organism evidence="1 2">
    <name type="scientific">Heracleum sosnowskyi</name>
    <dbReference type="NCBI Taxonomy" id="360622"/>
    <lineage>
        <taxon>Eukaryota</taxon>
        <taxon>Viridiplantae</taxon>
        <taxon>Streptophyta</taxon>
        <taxon>Embryophyta</taxon>
        <taxon>Tracheophyta</taxon>
        <taxon>Spermatophyta</taxon>
        <taxon>Magnoliopsida</taxon>
        <taxon>eudicotyledons</taxon>
        <taxon>Gunneridae</taxon>
        <taxon>Pentapetalae</taxon>
        <taxon>asterids</taxon>
        <taxon>campanulids</taxon>
        <taxon>Apiales</taxon>
        <taxon>Apiaceae</taxon>
        <taxon>Apioideae</taxon>
        <taxon>apioid superclade</taxon>
        <taxon>Tordylieae</taxon>
        <taxon>Tordyliinae</taxon>
        <taxon>Heracleum</taxon>
    </lineage>
</organism>
<keyword evidence="2" id="KW-1185">Reference proteome</keyword>
<proteinExistence type="predicted"/>
<dbReference type="Proteomes" id="UP001237642">
    <property type="component" value="Unassembled WGS sequence"/>
</dbReference>
<dbReference type="AlphaFoldDB" id="A0AAD8J9X6"/>
<sequence length="166" mass="19326">MRTGVTCVEPILDFIHESTLNWGYCCFAIHVSVNCFPFEGIRESALTLFGYLGLTNVFRHFRGFLVFSFRDKIGVSNFLKNCLVVIDKCVFKVKSRHEFFPDNLDNLENEKVKIWVKFTRVLFIYWTVKGLCMLGSAVGELIGMDKIRTEQHLEMNQIVRLRCSLR</sequence>
<evidence type="ECO:0000313" key="1">
    <source>
        <dbReference type="EMBL" id="KAK1399861.1"/>
    </source>
</evidence>
<reference evidence="1" key="2">
    <citation type="submission" date="2023-05" db="EMBL/GenBank/DDBJ databases">
        <authorList>
            <person name="Schelkunov M.I."/>
        </authorList>
    </citation>
    <scope>NUCLEOTIDE SEQUENCE</scope>
    <source>
        <strain evidence="1">Hsosn_3</strain>
        <tissue evidence="1">Leaf</tissue>
    </source>
</reference>
<name>A0AAD8J9X6_9APIA</name>
<evidence type="ECO:0000313" key="2">
    <source>
        <dbReference type="Proteomes" id="UP001237642"/>
    </source>
</evidence>
<gene>
    <name evidence="1" type="ORF">POM88_009724</name>
</gene>
<comment type="caution">
    <text evidence="1">The sequence shown here is derived from an EMBL/GenBank/DDBJ whole genome shotgun (WGS) entry which is preliminary data.</text>
</comment>
<dbReference type="EMBL" id="JAUIZM010000002">
    <property type="protein sequence ID" value="KAK1399861.1"/>
    <property type="molecule type" value="Genomic_DNA"/>
</dbReference>
<reference evidence="1" key="1">
    <citation type="submission" date="2023-02" db="EMBL/GenBank/DDBJ databases">
        <title>Genome of toxic invasive species Heracleum sosnowskyi carries increased number of genes despite the absence of recent whole-genome duplications.</title>
        <authorList>
            <person name="Schelkunov M."/>
            <person name="Shtratnikova V."/>
            <person name="Makarenko M."/>
            <person name="Klepikova A."/>
            <person name="Omelchenko D."/>
            <person name="Novikova G."/>
            <person name="Obukhova E."/>
            <person name="Bogdanov V."/>
            <person name="Penin A."/>
            <person name="Logacheva M."/>
        </authorList>
    </citation>
    <scope>NUCLEOTIDE SEQUENCE</scope>
    <source>
        <strain evidence="1">Hsosn_3</strain>
        <tissue evidence="1">Leaf</tissue>
    </source>
</reference>
<evidence type="ECO:0008006" key="3">
    <source>
        <dbReference type="Google" id="ProtNLM"/>
    </source>
</evidence>
<protein>
    <recommendedName>
        <fullName evidence="3">DUF4283 domain-containing protein</fullName>
    </recommendedName>
</protein>
<accession>A0AAD8J9X6</accession>